<protein>
    <submittedName>
        <fullName evidence="1">Uncharacterized protein</fullName>
    </submittedName>
</protein>
<organism evidence="1 2">
    <name type="scientific">Rikenella microfusus</name>
    <dbReference type="NCBI Taxonomy" id="28139"/>
    <lineage>
        <taxon>Bacteria</taxon>
        <taxon>Pseudomonadati</taxon>
        <taxon>Bacteroidota</taxon>
        <taxon>Bacteroidia</taxon>
        <taxon>Bacteroidales</taxon>
        <taxon>Rikenellaceae</taxon>
        <taxon>Rikenella</taxon>
    </lineage>
</organism>
<dbReference type="EMBL" id="UGVL01000001">
    <property type="protein sequence ID" value="SUE33448.1"/>
    <property type="molecule type" value="Genomic_DNA"/>
</dbReference>
<dbReference type="Proteomes" id="UP000255233">
    <property type="component" value="Unassembled WGS sequence"/>
</dbReference>
<proteinExistence type="predicted"/>
<accession>A0A379MPA5</accession>
<evidence type="ECO:0000313" key="2">
    <source>
        <dbReference type="Proteomes" id="UP000255233"/>
    </source>
</evidence>
<gene>
    <name evidence="1" type="ORF">NCTC11190_00656</name>
</gene>
<reference evidence="1 2" key="1">
    <citation type="submission" date="2018-06" db="EMBL/GenBank/DDBJ databases">
        <authorList>
            <consortium name="Pathogen Informatics"/>
            <person name="Doyle S."/>
        </authorList>
    </citation>
    <scope>NUCLEOTIDE SEQUENCE [LARGE SCALE GENOMIC DNA]</scope>
    <source>
        <strain evidence="1 2">NCTC11190</strain>
    </source>
</reference>
<name>A0A379MPA5_9BACT</name>
<evidence type="ECO:0000313" key="1">
    <source>
        <dbReference type="EMBL" id="SUE33448.1"/>
    </source>
</evidence>
<sequence>MFPLCQAGATPGGGLQLRCACFGSAGSGHKINRTVKWPGHVLRPLGRAGRSLAPRRPARSRGSFAVSAGCDPRQITVRFLWMRFSRIAGLCVQAALRLPGIGAKHFIYDEDRTSGRSGASQKTSVKTIDHREIIGFRFIRPAFRFPDPVLILSVTSRIGSGTAATIRKKPASPFRESGPAKDVSGISARIRRRSRSLCRPR</sequence>
<dbReference type="AlphaFoldDB" id="A0A379MPA5"/>
<keyword evidence="2" id="KW-1185">Reference proteome</keyword>